<dbReference type="AlphaFoldDB" id="A0AB39KNN0"/>
<feature type="signal peptide" evidence="1">
    <location>
        <begin position="1"/>
        <end position="24"/>
    </location>
</feature>
<evidence type="ECO:0000313" key="2">
    <source>
        <dbReference type="EMBL" id="XDO95285.1"/>
    </source>
</evidence>
<accession>A0AB39KNN0</accession>
<sequence length="116" mass="11677">MMRKLFTAAAIAASLGAASAPALAQSNAKAQVDIAKSAGVVGEQADGYLGFVSMGNSALQAAVREINAGRAGVYRDIAAKTGVTPEAAGQAAARQLFDRLPAGAWYKPAGGAWAKK</sequence>
<reference evidence="2" key="1">
    <citation type="submission" date="2024-06" db="EMBL/GenBank/DDBJ databases">
        <title>Caulobacter inopinatus, sp. nov.</title>
        <authorList>
            <person name="Donachie S.P."/>
        </authorList>
    </citation>
    <scope>NUCLEOTIDE SEQUENCE</scope>
    <source>
        <strain evidence="2">73W</strain>
    </source>
</reference>
<protein>
    <submittedName>
        <fullName evidence="2">YdbL family protein</fullName>
    </submittedName>
</protein>
<proteinExistence type="predicted"/>
<dbReference type="PIRSF" id="PIRSF025560">
    <property type="entry name" value="UCP025560"/>
    <property type="match status" value="1"/>
</dbReference>
<name>A0AB39KNN0_9CAUL</name>
<feature type="chain" id="PRO_5044322492" evidence="1">
    <location>
        <begin position="25"/>
        <end position="116"/>
    </location>
</feature>
<keyword evidence="1" id="KW-0732">Signal</keyword>
<evidence type="ECO:0000256" key="1">
    <source>
        <dbReference type="SAM" id="SignalP"/>
    </source>
</evidence>
<dbReference type="InterPro" id="IPR008309">
    <property type="entry name" value="YdbL"/>
</dbReference>
<organism evidence="2">
    <name type="scientific">Caulobacter sp. 73W</name>
    <dbReference type="NCBI Taxonomy" id="3161137"/>
    <lineage>
        <taxon>Bacteria</taxon>
        <taxon>Pseudomonadati</taxon>
        <taxon>Pseudomonadota</taxon>
        <taxon>Alphaproteobacteria</taxon>
        <taxon>Caulobacterales</taxon>
        <taxon>Caulobacteraceae</taxon>
        <taxon>Caulobacter</taxon>
    </lineage>
</organism>
<dbReference type="Pfam" id="PF07027">
    <property type="entry name" value="DUF1318"/>
    <property type="match status" value="1"/>
</dbReference>
<dbReference type="EMBL" id="CP158375">
    <property type="protein sequence ID" value="XDO95285.1"/>
    <property type="molecule type" value="Genomic_DNA"/>
</dbReference>
<gene>
    <name evidence="2" type="ORF">ABOZ73_10680</name>
</gene>
<dbReference type="RefSeq" id="WP_369058135.1">
    <property type="nucleotide sequence ID" value="NZ_CP158375.1"/>
</dbReference>